<evidence type="ECO:0000313" key="2">
    <source>
        <dbReference type="EMBL" id="CAL1694518.1"/>
    </source>
</evidence>
<keyword evidence="1" id="KW-0812">Transmembrane</keyword>
<dbReference type="Proteomes" id="UP001497453">
    <property type="component" value="Chromosome 1"/>
</dbReference>
<sequence>MGPVNGKCGVYFTSFISVTLAFIAALWFRRVARNELPVMYDFDRKVLPYHPVASGYVNTHRHPDTTAVILNWSRFPNVRSISSSLCGPWLDTVISEVLIWNNSPRKLSYEDFEGTECERSQLRIYNSPTNVYFQARFMACAEATTPYCFIQDDDYLVSSSVMHSLASRIASFNHPHTIHLSPSHEHLSTSLREIHVPGREGSYYHPSIHTSFAWLGYGTILARSEALDFLDLMHHLNASDEEMKMADNYYTILSNRVPEVWFYQDIELGGGEPFTVGSEGHERNNKHILRAAEYLTSIVESIASQSISKLPYVFLGNRDMSDPIFRAACRQISCVLETNIPLLPNGTTHSAQDAREILSVEKRNLEILGPNAQKSYIDHPLSMAVDGDFGTYFHSIRGARVGDTITLDFFAEVRAPERRHLEMAWLVDTHTVQILRQSEFSSSLDGVNWHTEASKPTCRLVNVYTTIAQFTDEDVFECSVRFYNVTEVSTRQTGCRLFRTTFTGSGRAGNTLRWKIYELWIRHEIADPLKD</sequence>
<reference evidence="3" key="1">
    <citation type="submission" date="2024-04" db="EMBL/GenBank/DDBJ databases">
        <authorList>
            <person name="Shaw F."/>
            <person name="Minotto A."/>
        </authorList>
    </citation>
    <scope>NUCLEOTIDE SEQUENCE [LARGE SCALE GENOMIC DNA]</scope>
</reference>
<proteinExistence type="predicted"/>
<dbReference type="Gene3D" id="3.90.550.10">
    <property type="entry name" value="Spore Coat Polysaccharide Biosynthesis Protein SpsA, Chain A"/>
    <property type="match status" value="1"/>
</dbReference>
<dbReference type="InterPro" id="IPR029044">
    <property type="entry name" value="Nucleotide-diphossugar_trans"/>
</dbReference>
<accession>A0ABP1CFU6</accession>
<protein>
    <submittedName>
        <fullName evidence="2">Uncharacterized protein</fullName>
    </submittedName>
</protein>
<dbReference type="SUPFAM" id="SSF53448">
    <property type="entry name" value="Nucleotide-diphospho-sugar transferases"/>
    <property type="match status" value="1"/>
</dbReference>
<name>A0ABP1CFU6_9APHY</name>
<feature type="transmembrane region" description="Helical" evidence="1">
    <location>
        <begin position="9"/>
        <end position="28"/>
    </location>
</feature>
<keyword evidence="1" id="KW-1133">Transmembrane helix</keyword>
<evidence type="ECO:0000313" key="3">
    <source>
        <dbReference type="Proteomes" id="UP001497453"/>
    </source>
</evidence>
<evidence type="ECO:0000256" key="1">
    <source>
        <dbReference type="SAM" id="Phobius"/>
    </source>
</evidence>
<organism evidence="2 3">
    <name type="scientific">Somion occarium</name>
    <dbReference type="NCBI Taxonomy" id="3059160"/>
    <lineage>
        <taxon>Eukaryota</taxon>
        <taxon>Fungi</taxon>
        <taxon>Dikarya</taxon>
        <taxon>Basidiomycota</taxon>
        <taxon>Agaricomycotina</taxon>
        <taxon>Agaricomycetes</taxon>
        <taxon>Polyporales</taxon>
        <taxon>Cerrenaceae</taxon>
        <taxon>Somion</taxon>
    </lineage>
</organism>
<keyword evidence="1" id="KW-0472">Membrane</keyword>
<dbReference type="Gene3D" id="2.60.120.260">
    <property type="entry name" value="Galactose-binding domain-like"/>
    <property type="match status" value="1"/>
</dbReference>
<keyword evidence="3" id="KW-1185">Reference proteome</keyword>
<gene>
    <name evidence="2" type="ORF">GFSPODELE1_LOCUS345</name>
</gene>
<dbReference type="EMBL" id="OZ037944">
    <property type="protein sequence ID" value="CAL1694518.1"/>
    <property type="molecule type" value="Genomic_DNA"/>
</dbReference>